<dbReference type="PROSITE" id="PS50937">
    <property type="entry name" value="HTH_MERR_2"/>
    <property type="match status" value="1"/>
</dbReference>
<dbReference type="GO" id="GO:0003677">
    <property type="term" value="F:DNA binding"/>
    <property type="evidence" value="ECO:0007669"/>
    <property type="project" value="UniProtKB-KW"/>
</dbReference>
<keyword evidence="1" id="KW-0678">Repressor</keyword>
<keyword evidence="7" id="KW-1185">Reference proteome</keyword>
<accession>A0A1M4XC46</accession>
<dbReference type="InterPro" id="IPR009061">
    <property type="entry name" value="DNA-bd_dom_put_sf"/>
</dbReference>
<gene>
    <name evidence="6" type="ORF">SAMN02745225_01970</name>
</gene>
<dbReference type="PANTHER" id="PTHR30204:SF69">
    <property type="entry name" value="MERR-FAMILY TRANSCRIPTIONAL REGULATOR"/>
    <property type="match status" value="1"/>
</dbReference>
<sequence length="139" mass="15762">MRIGELSNLVQVPAKTLRYYEEIGVLSAPTRTEQGYRDYSIESVDQIHFIKASQSVGLSLAEIREIIGYRRNGIIPCQHVLGLLKQRSKEYEERAKALIDAKNTIDALITRAETLTVQDCLEGNICHVIPTDRLQLNHK</sequence>
<evidence type="ECO:0000256" key="1">
    <source>
        <dbReference type="ARBA" id="ARBA00022491"/>
    </source>
</evidence>
<evidence type="ECO:0000313" key="7">
    <source>
        <dbReference type="Proteomes" id="UP000184295"/>
    </source>
</evidence>
<dbReference type="Gene3D" id="1.10.1660.10">
    <property type="match status" value="1"/>
</dbReference>
<dbReference type="Proteomes" id="UP000184295">
    <property type="component" value="Unassembled WGS sequence"/>
</dbReference>
<name>A0A1M4XC46_9ACTN</name>
<dbReference type="InterPro" id="IPR000551">
    <property type="entry name" value="MerR-type_HTH_dom"/>
</dbReference>
<evidence type="ECO:0000313" key="6">
    <source>
        <dbReference type="EMBL" id="SHE91104.1"/>
    </source>
</evidence>
<evidence type="ECO:0000256" key="3">
    <source>
        <dbReference type="ARBA" id="ARBA00023125"/>
    </source>
</evidence>
<dbReference type="EMBL" id="FQUL01000037">
    <property type="protein sequence ID" value="SHE91104.1"/>
    <property type="molecule type" value="Genomic_DNA"/>
</dbReference>
<dbReference type="RefSeq" id="WP_072791925.1">
    <property type="nucleotide sequence ID" value="NZ_FQUL01000037.1"/>
</dbReference>
<reference evidence="7" key="1">
    <citation type="submission" date="2016-11" db="EMBL/GenBank/DDBJ databases">
        <authorList>
            <person name="Varghese N."/>
            <person name="Submissions S."/>
        </authorList>
    </citation>
    <scope>NUCLEOTIDE SEQUENCE [LARGE SCALE GENOMIC DNA]</scope>
    <source>
        <strain evidence="7">DSM 19514</strain>
    </source>
</reference>
<evidence type="ECO:0000259" key="5">
    <source>
        <dbReference type="PROSITE" id="PS50937"/>
    </source>
</evidence>
<keyword evidence="4" id="KW-0804">Transcription</keyword>
<keyword evidence="2" id="KW-0805">Transcription regulation</keyword>
<dbReference type="STRING" id="1121881.SAMN02745225_01970"/>
<dbReference type="PANTHER" id="PTHR30204">
    <property type="entry name" value="REDOX-CYCLING DRUG-SENSING TRANSCRIPTIONAL ACTIVATOR SOXR"/>
    <property type="match status" value="1"/>
</dbReference>
<proteinExistence type="predicted"/>
<feature type="domain" description="HTH merR-type" evidence="5">
    <location>
        <begin position="1"/>
        <end position="69"/>
    </location>
</feature>
<dbReference type="Pfam" id="PF13411">
    <property type="entry name" value="MerR_1"/>
    <property type="match status" value="1"/>
</dbReference>
<evidence type="ECO:0000256" key="2">
    <source>
        <dbReference type="ARBA" id="ARBA00023015"/>
    </source>
</evidence>
<dbReference type="SUPFAM" id="SSF46955">
    <property type="entry name" value="Putative DNA-binding domain"/>
    <property type="match status" value="1"/>
</dbReference>
<organism evidence="6 7">
    <name type="scientific">Ferrithrix thermotolerans DSM 19514</name>
    <dbReference type="NCBI Taxonomy" id="1121881"/>
    <lineage>
        <taxon>Bacteria</taxon>
        <taxon>Bacillati</taxon>
        <taxon>Actinomycetota</taxon>
        <taxon>Acidimicrobiia</taxon>
        <taxon>Acidimicrobiales</taxon>
        <taxon>Acidimicrobiaceae</taxon>
        <taxon>Ferrithrix</taxon>
    </lineage>
</organism>
<dbReference type="InterPro" id="IPR047057">
    <property type="entry name" value="MerR_fam"/>
</dbReference>
<dbReference type="PRINTS" id="PR00040">
    <property type="entry name" value="HTHMERR"/>
</dbReference>
<keyword evidence="3 6" id="KW-0238">DNA-binding</keyword>
<dbReference type="SMART" id="SM00422">
    <property type="entry name" value="HTH_MERR"/>
    <property type="match status" value="1"/>
</dbReference>
<dbReference type="AlphaFoldDB" id="A0A1M4XC46"/>
<evidence type="ECO:0000256" key="4">
    <source>
        <dbReference type="ARBA" id="ARBA00023163"/>
    </source>
</evidence>
<protein>
    <submittedName>
        <fullName evidence="6">DNA-binding transcriptional regulator, MerR family</fullName>
    </submittedName>
</protein>
<dbReference type="GO" id="GO:0003700">
    <property type="term" value="F:DNA-binding transcription factor activity"/>
    <property type="evidence" value="ECO:0007669"/>
    <property type="project" value="InterPro"/>
</dbReference>